<sequence>MLGLMKMSKHLKISQIYLVYCLVLFQILCDEAFARDPYKGQTIFKLLPKTAADRKLIRDLTLKPGYTGLHVNAVHGRLLCVMVAYECIKEFLHIIAKIGALIICKVGNVEKMLAEARVLKQSSRRTRSLQLSWYKYYRGKDINNYLDQLAAKYHKTVTVVNKCKSFEKRTMKTIKITKGDGIKKRLIVIDAGIHAREWIAPATALYIIHQLVQKANENEDLLRSFDFLILPLVNPDGYEYSHKSERFWRKTRSNPKSKCPGVDANRNYDYKWGVCGTSKDPCDEIYLGKEPFSEPESRCVRDLLLSAKGVGIFYLSLHSYGPYILYPWGWKSGSPDSRSHKTFEKIAMAGVDAVKKLSGREYLHGSSGELLYTASGASDDYAYAIAKFPISMTFELEGNDRGFDPPPDQIPNITKESWTCIRAMFLETGKIFKLRSDRKLRNSATSEFYAVRWKFLTGLSTVYVGMVSTNL</sequence>
<evidence type="ECO:0000256" key="4">
    <source>
        <dbReference type="ARBA" id="ARBA00022670"/>
    </source>
</evidence>
<dbReference type="PANTHER" id="PTHR11705:SF140">
    <property type="entry name" value="FI02848P-RELATED"/>
    <property type="match status" value="1"/>
</dbReference>
<evidence type="ECO:0000259" key="11">
    <source>
        <dbReference type="PROSITE" id="PS52035"/>
    </source>
</evidence>
<protein>
    <recommendedName>
        <fullName evidence="11">Peptidase M14 domain-containing protein</fullName>
    </recommendedName>
</protein>
<dbReference type="InterPro" id="IPR000834">
    <property type="entry name" value="Peptidase_M14"/>
</dbReference>
<dbReference type="PRINTS" id="PR00765">
    <property type="entry name" value="CRBOXYPTASEA"/>
</dbReference>
<evidence type="ECO:0000256" key="5">
    <source>
        <dbReference type="ARBA" id="ARBA00022723"/>
    </source>
</evidence>
<dbReference type="SUPFAM" id="SSF53187">
    <property type="entry name" value="Zn-dependent exopeptidases"/>
    <property type="match status" value="1"/>
</dbReference>
<evidence type="ECO:0000313" key="13">
    <source>
        <dbReference type="Proteomes" id="UP000594454"/>
    </source>
</evidence>
<proteinExistence type="inferred from homology"/>
<dbReference type="EMBL" id="LR899010">
    <property type="protein sequence ID" value="CAD7080709.1"/>
    <property type="molecule type" value="Genomic_DNA"/>
</dbReference>
<feature type="active site" description="Proton donor/acceptor" evidence="10">
    <location>
        <position position="395"/>
    </location>
</feature>
<dbReference type="GO" id="GO:0004181">
    <property type="term" value="F:metallocarboxypeptidase activity"/>
    <property type="evidence" value="ECO:0007669"/>
    <property type="project" value="InterPro"/>
</dbReference>
<feature type="domain" description="Peptidase M14" evidence="11">
    <location>
        <begin position="135"/>
        <end position="428"/>
    </location>
</feature>
<dbReference type="GO" id="GO:0006508">
    <property type="term" value="P:proteolysis"/>
    <property type="evidence" value="ECO:0007669"/>
    <property type="project" value="UniProtKB-KW"/>
</dbReference>
<evidence type="ECO:0000256" key="10">
    <source>
        <dbReference type="PROSITE-ProRule" id="PRU01379"/>
    </source>
</evidence>
<dbReference type="PROSITE" id="PS52035">
    <property type="entry name" value="PEPTIDASE_M14"/>
    <property type="match status" value="1"/>
</dbReference>
<keyword evidence="4" id="KW-0645">Protease</keyword>
<dbReference type="SMART" id="SM00631">
    <property type="entry name" value="Zn_pept"/>
    <property type="match status" value="1"/>
</dbReference>
<dbReference type="GO" id="GO:0008270">
    <property type="term" value="F:zinc ion binding"/>
    <property type="evidence" value="ECO:0007669"/>
    <property type="project" value="InterPro"/>
</dbReference>
<dbReference type="Proteomes" id="UP000594454">
    <property type="component" value="Chromosome 2"/>
</dbReference>
<evidence type="ECO:0000256" key="1">
    <source>
        <dbReference type="ARBA" id="ARBA00001947"/>
    </source>
</evidence>
<dbReference type="GO" id="GO:0005615">
    <property type="term" value="C:extracellular space"/>
    <property type="evidence" value="ECO:0007669"/>
    <property type="project" value="TreeGrafter"/>
</dbReference>
<dbReference type="OrthoDB" id="3626597at2759"/>
<organism evidence="12 13">
    <name type="scientific">Hermetia illucens</name>
    <name type="common">Black soldier fly</name>
    <dbReference type="NCBI Taxonomy" id="343691"/>
    <lineage>
        <taxon>Eukaryota</taxon>
        <taxon>Metazoa</taxon>
        <taxon>Ecdysozoa</taxon>
        <taxon>Arthropoda</taxon>
        <taxon>Hexapoda</taxon>
        <taxon>Insecta</taxon>
        <taxon>Pterygota</taxon>
        <taxon>Neoptera</taxon>
        <taxon>Endopterygota</taxon>
        <taxon>Diptera</taxon>
        <taxon>Brachycera</taxon>
        <taxon>Stratiomyomorpha</taxon>
        <taxon>Stratiomyidae</taxon>
        <taxon>Hermetiinae</taxon>
        <taxon>Hermetia</taxon>
    </lineage>
</organism>
<keyword evidence="6" id="KW-0732">Signal</keyword>
<evidence type="ECO:0000256" key="7">
    <source>
        <dbReference type="ARBA" id="ARBA00022801"/>
    </source>
</evidence>
<evidence type="ECO:0000256" key="6">
    <source>
        <dbReference type="ARBA" id="ARBA00022729"/>
    </source>
</evidence>
<keyword evidence="3" id="KW-0121">Carboxypeptidase</keyword>
<reference evidence="12 13" key="1">
    <citation type="submission" date="2020-11" db="EMBL/GenBank/DDBJ databases">
        <authorList>
            <person name="Wallbank WR R."/>
            <person name="Pardo Diaz C."/>
            <person name="Kozak K."/>
            <person name="Martin S."/>
            <person name="Jiggins C."/>
            <person name="Moest M."/>
            <person name="Warren A I."/>
            <person name="Generalovic N T."/>
            <person name="Byers J.R.P. K."/>
            <person name="Montejo-Kovacevich G."/>
            <person name="Yen C E."/>
        </authorList>
    </citation>
    <scope>NUCLEOTIDE SEQUENCE [LARGE SCALE GENOMIC DNA]</scope>
</reference>
<keyword evidence="7" id="KW-0378">Hydrolase</keyword>
<evidence type="ECO:0000256" key="2">
    <source>
        <dbReference type="ARBA" id="ARBA00005988"/>
    </source>
</evidence>
<evidence type="ECO:0000313" key="12">
    <source>
        <dbReference type="EMBL" id="CAD7080709.1"/>
    </source>
</evidence>
<comment type="similarity">
    <text evidence="2 10">Belongs to the peptidase M14 family.</text>
</comment>
<dbReference type="FunFam" id="3.40.630.10:FF:000084">
    <property type="entry name" value="Carboxypeptidase B2"/>
    <property type="match status" value="1"/>
</dbReference>
<dbReference type="AlphaFoldDB" id="A0A7R8UHK4"/>
<dbReference type="PANTHER" id="PTHR11705">
    <property type="entry name" value="PROTEASE FAMILY M14 CARBOXYPEPTIDASE A,B"/>
    <property type="match status" value="1"/>
</dbReference>
<dbReference type="CDD" id="cd03860">
    <property type="entry name" value="M14_CP_A-B_like"/>
    <property type="match status" value="1"/>
</dbReference>
<dbReference type="InParanoid" id="A0A7R8UHK4"/>
<keyword evidence="8" id="KW-0862">Zinc</keyword>
<gene>
    <name evidence="12" type="ORF">HERILL_LOCUS3850</name>
</gene>
<comment type="cofactor">
    <cofactor evidence="1">
        <name>Zn(2+)</name>
        <dbReference type="ChEBI" id="CHEBI:29105"/>
    </cofactor>
</comment>
<dbReference type="Pfam" id="PF00246">
    <property type="entry name" value="Peptidase_M14"/>
    <property type="match status" value="1"/>
</dbReference>
<evidence type="ECO:0000256" key="3">
    <source>
        <dbReference type="ARBA" id="ARBA00022645"/>
    </source>
</evidence>
<name>A0A7R8UHK4_HERIL</name>
<evidence type="ECO:0000256" key="8">
    <source>
        <dbReference type="ARBA" id="ARBA00022833"/>
    </source>
</evidence>
<dbReference type="Gene3D" id="3.40.630.10">
    <property type="entry name" value="Zn peptidases"/>
    <property type="match status" value="1"/>
</dbReference>
<evidence type="ECO:0000256" key="9">
    <source>
        <dbReference type="ARBA" id="ARBA00023049"/>
    </source>
</evidence>
<keyword evidence="5" id="KW-0479">Metal-binding</keyword>
<accession>A0A7R8UHK4</accession>
<keyword evidence="9" id="KW-0482">Metalloprotease</keyword>
<keyword evidence="13" id="KW-1185">Reference proteome</keyword>